<evidence type="ECO:0000256" key="9">
    <source>
        <dbReference type="RuleBase" id="RU367105"/>
    </source>
</evidence>
<evidence type="ECO:0000256" key="5">
    <source>
        <dbReference type="ARBA" id="ARBA00022723"/>
    </source>
</evidence>
<dbReference type="InterPro" id="IPR017907">
    <property type="entry name" value="Znf_RING_CS"/>
</dbReference>
<evidence type="ECO:0000313" key="12">
    <source>
        <dbReference type="EMBL" id="ESO86091.1"/>
    </source>
</evidence>
<keyword evidence="4 9" id="KW-0808">Transferase</keyword>
<accession>V3ZYM7</accession>
<dbReference type="InterPro" id="IPR039399">
    <property type="entry name" value="Deltex_C_sf"/>
</dbReference>
<dbReference type="PANTHER" id="PTHR12622">
    <property type="entry name" value="DELTEX-RELATED"/>
    <property type="match status" value="1"/>
</dbReference>
<name>V3ZYM7_LOTGI</name>
<dbReference type="InterPro" id="IPR001841">
    <property type="entry name" value="Znf_RING"/>
</dbReference>
<dbReference type="GO" id="GO:0061630">
    <property type="term" value="F:ubiquitin protein ligase activity"/>
    <property type="evidence" value="ECO:0007669"/>
    <property type="project" value="UniProtKB-UniRule"/>
</dbReference>
<dbReference type="UniPathway" id="UPA00143"/>
<dbReference type="CTD" id="20233011"/>
<dbReference type="OrthoDB" id="527344at2759"/>
<feature type="domain" description="RING-type" evidence="11">
    <location>
        <begin position="90"/>
        <end position="129"/>
    </location>
</feature>
<keyword evidence="7 9" id="KW-0862">Zinc</keyword>
<comment type="similarity">
    <text evidence="3 9">Belongs to the Deltex family.</text>
</comment>
<dbReference type="GO" id="GO:0016567">
    <property type="term" value="P:protein ubiquitination"/>
    <property type="evidence" value="ECO:0007669"/>
    <property type="project" value="UniProtKB-UniRule"/>
</dbReference>
<dbReference type="CDD" id="cd09633">
    <property type="entry name" value="Deltex_C"/>
    <property type="match status" value="1"/>
</dbReference>
<keyword evidence="5 9" id="KW-0479">Metal-binding</keyword>
<dbReference type="SUPFAM" id="SSF57850">
    <property type="entry name" value="RING/U-box"/>
    <property type="match status" value="1"/>
</dbReference>
<dbReference type="Gene3D" id="3.30.390.130">
    <property type="match status" value="1"/>
</dbReference>
<dbReference type="Gene3D" id="3.30.40.10">
    <property type="entry name" value="Zinc/RING finger domain, C3HC4 (zinc finger)"/>
    <property type="match status" value="1"/>
</dbReference>
<sequence length="287" mass="31822">MDPTGSELGQDSSDDHSNRGRNGSNGNHRDTRVDNHSNGRLSGSDSNYRDSRLDNHSNRELQESKVNDEKENRSREVHQPQKDAEKTEICAICMDDITDLKKLDKCGHVFCRKCIDKSFKLHKPVCPSCGTVYGVTIGNMPAGTMNVHKSSLNIEGYKRFGSYCINYDFNSGIQGSKHPNAGVRFKGTSRVAYLPANPEGIEVCKMLKVAFRRRLTFTIGRSTTTGQENVVTWNDIHHKTSMNGGPTNFGYPDATYLSRIKEELASKGVTLADIDGVKDGDESITVK</sequence>
<dbReference type="RefSeq" id="XP_009063334.1">
    <property type="nucleotide sequence ID" value="XM_009065086.1"/>
</dbReference>
<dbReference type="PROSITE" id="PS00518">
    <property type="entry name" value="ZF_RING_1"/>
    <property type="match status" value="1"/>
</dbReference>
<evidence type="ECO:0000256" key="3">
    <source>
        <dbReference type="ARBA" id="ARBA00009413"/>
    </source>
</evidence>
<dbReference type="Pfam" id="PF13923">
    <property type="entry name" value="zf-C3HC4_2"/>
    <property type="match status" value="1"/>
</dbReference>
<dbReference type="GO" id="GO:0005737">
    <property type="term" value="C:cytoplasm"/>
    <property type="evidence" value="ECO:0007669"/>
    <property type="project" value="UniProtKB-SubCell"/>
</dbReference>
<dbReference type="KEGG" id="lgi:LOTGIDRAFT_129923"/>
<evidence type="ECO:0000256" key="8">
    <source>
        <dbReference type="PROSITE-ProRule" id="PRU00175"/>
    </source>
</evidence>
<dbReference type="GeneID" id="20233011"/>
<evidence type="ECO:0000256" key="7">
    <source>
        <dbReference type="ARBA" id="ARBA00022833"/>
    </source>
</evidence>
<gene>
    <name evidence="12" type="ORF">LOTGIDRAFT_129923</name>
</gene>
<feature type="compositionally biased region" description="Basic and acidic residues" evidence="10">
    <location>
        <begin position="27"/>
        <end position="37"/>
    </location>
</feature>
<dbReference type="InterPro" id="IPR039396">
    <property type="entry name" value="Deltex_C"/>
</dbReference>
<keyword evidence="13" id="KW-1185">Reference proteome</keyword>
<dbReference type="InterPro" id="IPR039398">
    <property type="entry name" value="Deltex_fam"/>
</dbReference>
<evidence type="ECO:0000256" key="4">
    <source>
        <dbReference type="ARBA" id="ARBA00022679"/>
    </source>
</evidence>
<dbReference type="EMBL" id="KB203188">
    <property type="protein sequence ID" value="ESO86091.1"/>
    <property type="molecule type" value="Genomic_DNA"/>
</dbReference>
<evidence type="ECO:0000256" key="2">
    <source>
        <dbReference type="ARBA" id="ARBA00004906"/>
    </source>
</evidence>
<dbReference type="STRING" id="225164.V3ZYM7"/>
<dbReference type="AlphaFoldDB" id="V3ZYM7"/>
<comment type="pathway">
    <text evidence="2 9">Protein modification; protein ubiquitination.</text>
</comment>
<dbReference type="OMA" id="WQRLPGF"/>
<dbReference type="Proteomes" id="UP000030746">
    <property type="component" value="Unassembled WGS sequence"/>
</dbReference>
<comment type="subcellular location">
    <subcellularLocation>
        <location evidence="9">Cytoplasm</location>
    </subcellularLocation>
</comment>
<protein>
    <recommendedName>
        <fullName evidence="9">E3 ubiquitin-protein ligase</fullName>
        <ecNumber evidence="9">2.3.2.27</ecNumber>
    </recommendedName>
</protein>
<dbReference type="SMART" id="SM00184">
    <property type="entry name" value="RING"/>
    <property type="match status" value="1"/>
</dbReference>
<evidence type="ECO:0000256" key="1">
    <source>
        <dbReference type="ARBA" id="ARBA00000900"/>
    </source>
</evidence>
<organism evidence="12 13">
    <name type="scientific">Lottia gigantea</name>
    <name type="common">Giant owl limpet</name>
    <dbReference type="NCBI Taxonomy" id="225164"/>
    <lineage>
        <taxon>Eukaryota</taxon>
        <taxon>Metazoa</taxon>
        <taxon>Spiralia</taxon>
        <taxon>Lophotrochozoa</taxon>
        <taxon>Mollusca</taxon>
        <taxon>Gastropoda</taxon>
        <taxon>Patellogastropoda</taxon>
        <taxon>Lottioidea</taxon>
        <taxon>Lottiidae</taxon>
        <taxon>Lottia</taxon>
    </lineage>
</organism>
<evidence type="ECO:0000313" key="13">
    <source>
        <dbReference type="Proteomes" id="UP000030746"/>
    </source>
</evidence>
<keyword evidence="9" id="KW-0963">Cytoplasm</keyword>
<proteinExistence type="inferred from homology"/>
<dbReference type="GO" id="GO:0008270">
    <property type="term" value="F:zinc ion binding"/>
    <property type="evidence" value="ECO:0007669"/>
    <property type="project" value="UniProtKB-KW"/>
</dbReference>
<dbReference type="Pfam" id="PF18102">
    <property type="entry name" value="DTC"/>
    <property type="match status" value="1"/>
</dbReference>
<comment type="catalytic activity">
    <reaction evidence="1 9">
        <text>S-ubiquitinyl-[E2 ubiquitin-conjugating enzyme]-L-cysteine + [acceptor protein]-L-lysine = [E2 ubiquitin-conjugating enzyme]-L-cysteine + N(6)-ubiquitinyl-[acceptor protein]-L-lysine.</text>
        <dbReference type="EC" id="2.3.2.27"/>
    </reaction>
</comment>
<keyword evidence="6 8" id="KW-0863">Zinc-finger</keyword>
<feature type="region of interest" description="Disordered" evidence="10">
    <location>
        <begin position="1"/>
        <end position="81"/>
    </location>
</feature>
<dbReference type="EC" id="2.3.2.27" evidence="9"/>
<dbReference type="GO" id="GO:0007219">
    <property type="term" value="P:Notch signaling pathway"/>
    <property type="evidence" value="ECO:0007669"/>
    <property type="project" value="InterPro"/>
</dbReference>
<dbReference type="InterPro" id="IPR013083">
    <property type="entry name" value="Znf_RING/FYVE/PHD"/>
</dbReference>
<dbReference type="HOGENOM" id="CLU_030422_2_0_1"/>
<evidence type="ECO:0000256" key="6">
    <source>
        <dbReference type="ARBA" id="ARBA00022771"/>
    </source>
</evidence>
<reference evidence="12 13" key="1">
    <citation type="journal article" date="2013" name="Nature">
        <title>Insights into bilaterian evolution from three spiralian genomes.</title>
        <authorList>
            <person name="Simakov O."/>
            <person name="Marletaz F."/>
            <person name="Cho S.J."/>
            <person name="Edsinger-Gonzales E."/>
            <person name="Havlak P."/>
            <person name="Hellsten U."/>
            <person name="Kuo D.H."/>
            <person name="Larsson T."/>
            <person name="Lv J."/>
            <person name="Arendt D."/>
            <person name="Savage R."/>
            <person name="Osoegawa K."/>
            <person name="de Jong P."/>
            <person name="Grimwood J."/>
            <person name="Chapman J.A."/>
            <person name="Shapiro H."/>
            <person name="Aerts A."/>
            <person name="Otillar R.P."/>
            <person name="Terry A.Y."/>
            <person name="Boore J.L."/>
            <person name="Grigoriev I.V."/>
            <person name="Lindberg D.R."/>
            <person name="Seaver E.C."/>
            <person name="Weisblat D.A."/>
            <person name="Putnam N.H."/>
            <person name="Rokhsar D.S."/>
        </authorList>
    </citation>
    <scope>NUCLEOTIDE SEQUENCE [LARGE SCALE GENOMIC DNA]</scope>
</reference>
<dbReference type="PROSITE" id="PS50089">
    <property type="entry name" value="ZF_RING_2"/>
    <property type="match status" value="1"/>
</dbReference>
<evidence type="ECO:0000256" key="10">
    <source>
        <dbReference type="SAM" id="MobiDB-lite"/>
    </source>
</evidence>
<evidence type="ECO:0000259" key="11">
    <source>
        <dbReference type="PROSITE" id="PS50089"/>
    </source>
</evidence>
<feature type="compositionally biased region" description="Basic and acidic residues" evidence="10">
    <location>
        <begin position="47"/>
        <end position="81"/>
    </location>
</feature>